<sequence>MLAAGRKTGFPNAFIVFRVRARRIARGACDNVPKPH</sequence>
<dbReference type="EMBL" id="FCNY02000050">
    <property type="protein sequence ID" value="SAL72577.1"/>
    <property type="molecule type" value="Genomic_DNA"/>
</dbReference>
<gene>
    <name evidence="1" type="ORF">AWB70_07547</name>
</gene>
<accession>A0A158JUU0</accession>
<evidence type="ECO:0000313" key="2">
    <source>
        <dbReference type="Proteomes" id="UP000054740"/>
    </source>
</evidence>
<name>A0A158JUU0_CABCO</name>
<keyword evidence="2" id="KW-1185">Reference proteome</keyword>
<dbReference type="AlphaFoldDB" id="A0A158JUU0"/>
<organism evidence="1 2">
    <name type="scientific">Caballeronia cordobensis</name>
    <name type="common">Burkholderia cordobensis</name>
    <dbReference type="NCBI Taxonomy" id="1353886"/>
    <lineage>
        <taxon>Bacteria</taxon>
        <taxon>Pseudomonadati</taxon>
        <taxon>Pseudomonadota</taxon>
        <taxon>Betaproteobacteria</taxon>
        <taxon>Burkholderiales</taxon>
        <taxon>Burkholderiaceae</taxon>
        <taxon>Caballeronia</taxon>
    </lineage>
</organism>
<protein>
    <submittedName>
        <fullName evidence="1">Uncharacterized protein</fullName>
    </submittedName>
</protein>
<reference evidence="2" key="1">
    <citation type="submission" date="2016-01" db="EMBL/GenBank/DDBJ databases">
        <authorList>
            <person name="Peeters C."/>
        </authorList>
    </citation>
    <scope>NUCLEOTIDE SEQUENCE [LARGE SCALE GENOMIC DNA]</scope>
</reference>
<dbReference type="Proteomes" id="UP000054740">
    <property type="component" value="Unassembled WGS sequence"/>
</dbReference>
<proteinExistence type="predicted"/>
<evidence type="ECO:0000313" key="1">
    <source>
        <dbReference type="EMBL" id="SAL72577.1"/>
    </source>
</evidence>